<proteinExistence type="inferred from homology"/>
<comment type="similarity">
    <text evidence="1">Belongs to the AHA1 family.</text>
</comment>
<evidence type="ECO:0000313" key="4">
    <source>
        <dbReference type="Proteomes" id="UP000002432"/>
    </source>
</evidence>
<dbReference type="eggNOG" id="COG5580">
    <property type="taxonomic scope" value="Bacteria"/>
</dbReference>
<dbReference type="EMBL" id="CP000360">
    <property type="protein sequence ID" value="ABF42876.1"/>
    <property type="molecule type" value="Genomic_DNA"/>
</dbReference>
<keyword evidence="4" id="KW-1185">Reference proteome</keyword>
<dbReference type="OrthoDB" id="337378at2"/>
<accession>Q1IJS4</accession>
<dbReference type="InterPro" id="IPR013538">
    <property type="entry name" value="ASHA1/2-like_C"/>
</dbReference>
<dbReference type="InterPro" id="IPR023393">
    <property type="entry name" value="START-like_dom_sf"/>
</dbReference>
<dbReference type="KEGG" id="aba:Acid345_3876"/>
<protein>
    <recommendedName>
        <fullName evidence="2">Activator of Hsp90 ATPase homologue 1/2-like C-terminal domain-containing protein</fullName>
    </recommendedName>
</protein>
<dbReference type="CDD" id="cd08892">
    <property type="entry name" value="SRPBCC_Aha1"/>
    <property type="match status" value="1"/>
</dbReference>
<feature type="domain" description="Activator of Hsp90 ATPase homologue 1/2-like C-terminal" evidence="2">
    <location>
        <begin position="13"/>
        <end position="120"/>
    </location>
</feature>
<name>Q1IJS4_KORVE</name>
<dbReference type="EnsemblBacteria" id="ABF42876">
    <property type="protein sequence ID" value="ABF42876"/>
    <property type="gene ID" value="Acid345_3876"/>
</dbReference>
<dbReference type="AlphaFoldDB" id="Q1IJS4"/>
<dbReference type="Pfam" id="PF08327">
    <property type="entry name" value="AHSA1"/>
    <property type="match status" value="1"/>
</dbReference>
<evidence type="ECO:0000256" key="1">
    <source>
        <dbReference type="ARBA" id="ARBA00006817"/>
    </source>
</evidence>
<dbReference type="STRING" id="204669.Acid345_3876"/>
<gene>
    <name evidence="3" type="ordered locus">Acid345_3876</name>
</gene>
<evidence type="ECO:0000313" key="3">
    <source>
        <dbReference type="EMBL" id="ABF42876.1"/>
    </source>
</evidence>
<reference evidence="3 4" key="1">
    <citation type="journal article" date="2009" name="Appl. Environ. Microbiol.">
        <title>Three genomes from the phylum Acidobacteria provide insight into the lifestyles of these microorganisms in soils.</title>
        <authorList>
            <person name="Ward N.L."/>
            <person name="Challacombe J.F."/>
            <person name="Janssen P.H."/>
            <person name="Henrissat B."/>
            <person name="Coutinho P.M."/>
            <person name="Wu M."/>
            <person name="Xie G."/>
            <person name="Haft D.H."/>
            <person name="Sait M."/>
            <person name="Badger J."/>
            <person name="Barabote R.D."/>
            <person name="Bradley B."/>
            <person name="Brettin T.S."/>
            <person name="Brinkac L.M."/>
            <person name="Bruce D."/>
            <person name="Creasy T."/>
            <person name="Daugherty S.C."/>
            <person name="Davidsen T.M."/>
            <person name="DeBoy R.T."/>
            <person name="Detter J.C."/>
            <person name="Dodson R.J."/>
            <person name="Durkin A.S."/>
            <person name="Ganapathy A."/>
            <person name="Gwinn-Giglio M."/>
            <person name="Han C.S."/>
            <person name="Khouri H."/>
            <person name="Kiss H."/>
            <person name="Kothari S.P."/>
            <person name="Madupu R."/>
            <person name="Nelson K.E."/>
            <person name="Nelson W.C."/>
            <person name="Paulsen I."/>
            <person name="Penn K."/>
            <person name="Ren Q."/>
            <person name="Rosovitz M.J."/>
            <person name="Selengut J.D."/>
            <person name="Shrivastava S."/>
            <person name="Sullivan S.A."/>
            <person name="Tapia R."/>
            <person name="Thompson L.S."/>
            <person name="Watkins K.L."/>
            <person name="Yang Q."/>
            <person name="Yu C."/>
            <person name="Zafar N."/>
            <person name="Zhou L."/>
            <person name="Kuske C.R."/>
        </authorList>
    </citation>
    <scope>NUCLEOTIDE SEQUENCE [LARGE SCALE GENOMIC DNA]</scope>
    <source>
        <strain evidence="3 4">Ellin345</strain>
    </source>
</reference>
<dbReference type="RefSeq" id="WP_011524675.1">
    <property type="nucleotide sequence ID" value="NC_008009.1"/>
</dbReference>
<sequence>MTKAIQQSVTFPASARELFETYVDSRKHTASTGMPAKISRKVGGKFSGFGGMIGGRNLMLVPGQMIVQAWRSAAWKKTDANSILTITFTDTKSGGRVDLVHVNVPAHDHRGVTEGWKKYYWKPWRAYFRKQKKES</sequence>
<dbReference type="Proteomes" id="UP000002432">
    <property type="component" value="Chromosome"/>
</dbReference>
<organism evidence="3 4">
    <name type="scientific">Koribacter versatilis (strain Ellin345)</name>
    <dbReference type="NCBI Taxonomy" id="204669"/>
    <lineage>
        <taxon>Bacteria</taxon>
        <taxon>Pseudomonadati</taxon>
        <taxon>Acidobacteriota</taxon>
        <taxon>Terriglobia</taxon>
        <taxon>Terriglobales</taxon>
        <taxon>Candidatus Korobacteraceae</taxon>
        <taxon>Candidatus Korobacter</taxon>
    </lineage>
</organism>
<dbReference type="Gene3D" id="3.30.530.20">
    <property type="match status" value="1"/>
</dbReference>
<evidence type="ECO:0000259" key="2">
    <source>
        <dbReference type="Pfam" id="PF08327"/>
    </source>
</evidence>
<dbReference type="HOGENOM" id="CLU_049046_5_0_0"/>
<dbReference type="SUPFAM" id="SSF55961">
    <property type="entry name" value="Bet v1-like"/>
    <property type="match status" value="1"/>
</dbReference>